<gene>
    <name evidence="1" type="ORF">IE877_22095</name>
</gene>
<evidence type="ECO:0000313" key="2">
    <source>
        <dbReference type="Proteomes" id="UP000652176"/>
    </source>
</evidence>
<accession>A0ABR9D5X8</accession>
<keyword evidence="2" id="KW-1185">Reference proteome</keyword>
<evidence type="ECO:0000313" key="1">
    <source>
        <dbReference type="EMBL" id="MBD9358535.1"/>
    </source>
</evidence>
<sequence length="88" mass="10126">MSLRNEFESLLVNLDSVREELQLKLHLASMEAKDEFEAAEKQWVQIKNKAAEIADESIETSEEYIAKAKIVGDELKEAYQRVAKRLSE</sequence>
<organism evidence="1 2">
    <name type="scientific">Methylomonas albis</name>
    <dbReference type="NCBI Taxonomy" id="1854563"/>
    <lineage>
        <taxon>Bacteria</taxon>
        <taxon>Pseudomonadati</taxon>
        <taxon>Pseudomonadota</taxon>
        <taxon>Gammaproteobacteria</taxon>
        <taxon>Methylococcales</taxon>
        <taxon>Methylococcaceae</taxon>
        <taxon>Methylomonas</taxon>
    </lineage>
</organism>
<comment type="caution">
    <text evidence="1">The sequence shown here is derived from an EMBL/GenBank/DDBJ whole genome shotgun (WGS) entry which is preliminary data.</text>
</comment>
<dbReference type="RefSeq" id="WP_192376763.1">
    <property type="nucleotide sequence ID" value="NZ_CAJHIV010000001.1"/>
</dbReference>
<proteinExistence type="predicted"/>
<dbReference type="EMBL" id="JACXSS010000001">
    <property type="protein sequence ID" value="MBD9358535.1"/>
    <property type="molecule type" value="Genomic_DNA"/>
</dbReference>
<protein>
    <submittedName>
        <fullName evidence="1">Uncharacterized protein</fullName>
    </submittedName>
</protein>
<name>A0ABR9D5X8_9GAMM</name>
<reference evidence="1 2" key="1">
    <citation type="submission" date="2020-09" db="EMBL/GenBank/DDBJ databases">
        <title>Methylomonas albis sp. nov. and Methylomonas fluvii sp. nov.: Two cold-adapted methanotrophs from the River Elbe and an amended description of Methylovulum psychrotolerans strain Eb1.</title>
        <authorList>
            <person name="Bussmann I.K."/>
            <person name="Klings K.-W."/>
            <person name="Warnstedt J."/>
            <person name="Hoppert M."/>
            <person name="Saborowski A."/>
            <person name="Horn F."/>
            <person name="Liebner S."/>
        </authorList>
    </citation>
    <scope>NUCLEOTIDE SEQUENCE [LARGE SCALE GENOMIC DNA]</scope>
    <source>
        <strain evidence="1 2">EbA</strain>
    </source>
</reference>
<dbReference type="Proteomes" id="UP000652176">
    <property type="component" value="Unassembled WGS sequence"/>
</dbReference>